<feature type="compositionally biased region" description="Low complexity" evidence="1">
    <location>
        <begin position="31"/>
        <end position="42"/>
    </location>
</feature>
<evidence type="ECO:0000256" key="1">
    <source>
        <dbReference type="SAM" id="MobiDB-lite"/>
    </source>
</evidence>
<feature type="region of interest" description="Disordered" evidence="1">
    <location>
        <begin position="145"/>
        <end position="171"/>
    </location>
</feature>
<feature type="transmembrane region" description="Helical" evidence="2">
    <location>
        <begin position="103"/>
        <end position="120"/>
    </location>
</feature>
<keyword evidence="2" id="KW-0472">Membrane</keyword>
<feature type="compositionally biased region" description="Basic and acidic residues" evidence="1">
    <location>
        <begin position="18"/>
        <end position="30"/>
    </location>
</feature>
<feature type="region of interest" description="Disordered" evidence="1">
    <location>
        <begin position="1"/>
        <end position="59"/>
    </location>
</feature>
<proteinExistence type="predicted"/>
<evidence type="ECO:0000313" key="4">
    <source>
        <dbReference type="Proteomes" id="UP000276526"/>
    </source>
</evidence>
<reference evidence="3 4" key="1">
    <citation type="submission" date="2018-01" db="EMBL/GenBank/DDBJ databases">
        <title>Twenty Corynebacterium bovis Genomes.</title>
        <authorList>
            <person name="Gulvik C.A."/>
        </authorList>
    </citation>
    <scope>NUCLEOTIDE SEQUENCE [LARGE SCALE GENOMIC DNA]</scope>
    <source>
        <strain evidence="3 4">F6900</strain>
    </source>
</reference>
<evidence type="ECO:0000256" key="2">
    <source>
        <dbReference type="SAM" id="Phobius"/>
    </source>
</evidence>
<dbReference type="Proteomes" id="UP000276526">
    <property type="component" value="Unassembled WGS sequence"/>
</dbReference>
<evidence type="ECO:0000313" key="3">
    <source>
        <dbReference type="EMBL" id="RRO86382.1"/>
    </source>
</evidence>
<protein>
    <submittedName>
        <fullName evidence="3">Uncharacterized protein</fullName>
    </submittedName>
</protein>
<comment type="caution">
    <text evidence="3">The sequence shown here is derived from an EMBL/GenBank/DDBJ whole genome shotgun (WGS) entry which is preliminary data.</text>
</comment>
<organism evidence="3 4">
    <name type="scientific">Corynebacterium bovis</name>
    <dbReference type="NCBI Taxonomy" id="36808"/>
    <lineage>
        <taxon>Bacteria</taxon>
        <taxon>Bacillati</taxon>
        <taxon>Actinomycetota</taxon>
        <taxon>Actinomycetes</taxon>
        <taxon>Mycobacteriales</taxon>
        <taxon>Corynebacteriaceae</taxon>
        <taxon>Corynebacterium</taxon>
    </lineage>
</organism>
<gene>
    <name evidence="3" type="ORF">CXF48_07160</name>
</gene>
<sequence length="171" mass="17086">MSQITATRPRAGSTPHAPADHADRTGRPERGAVPTAGPAARPAADHATARTADHATADRTRPATLAAAVADIADRPGATWFAASAVCAALVVATALLSPVSGPCVFAVMAVLFLGVGLRLDHRAGRTGRAAHTAHTAHAAYAGRAAHPGAHSAPTPRRAPRTGATAAGEDA</sequence>
<dbReference type="EMBL" id="PQNK01000010">
    <property type="protein sequence ID" value="RRO86382.1"/>
    <property type="molecule type" value="Genomic_DNA"/>
</dbReference>
<name>A0A426PY29_9CORY</name>
<dbReference type="AlphaFoldDB" id="A0A426PY29"/>
<feature type="compositionally biased region" description="Basic and acidic residues" evidence="1">
    <location>
        <begin position="43"/>
        <end position="59"/>
    </location>
</feature>
<keyword evidence="2" id="KW-1133">Transmembrane helix</keyword>
<dbReference type="RefSeq" id="WP_125207218.1">
    <property type="nucleotide sequence ID" value="NZ_JBAHVN010000008.1"/>
</dbReference>
<feature type="transmembrane region" description="Helical" evidence="2">
    <location>
        <begin position="78"/>
        <end position="97"/>
    </location>
</feature>
<keyword evidence="2" id="KW-0812">Transmembrane</keyword>
<accession>A0A426PY29</accession>